<dbReference type="AlphaFoldDB" id="A0AAU7FCG6"/>
<organism evidence="1">
    <name type="scientific">Chitinibacter mangrovi</name>
    <dbReference type="NCBI Taxonomy" id="3153927"/>
    <lineage>
        <taxon>Bacteria</taxon>
        <taxon>Pseudomonadati</taxon>
        <taxon>Pseudomonadota</taxon>
        <taxon>Betaproteobacteria</taxon>
        <taxon>Neisseriales</taxon>
        <taxon>Chitinibacteraceae</taxon>
        <taxon>Chitinibacter</taxon>
    </lineage>
</organism>
<proteinExistence type="predicted"/>
<dbReference type="RefSeq" id="WP_157314025.1">
    <property type="nucleotide sequence ID" value="NZ_CP157355.1"/>
</dbReference>
<accession>A0AAU7FCG6</accession>
<gene>
    <name evidence="1" type="ORF">ABHF33_03465</name>
</gene>
<name>A0AAU7FCG6_9NEIS</name>
<protein>
    <submittedName>
        <fullName evidence="1">Uncharacterized protein</fullName>
    </submittedName>
</protein>
<sequence length="168" mass="18997">MSTKTRYVVNARASSKLPEALRSNDGIRQALKASEEYFPLQLVFDDQQLELLKNSSKTLASFLVPGSVVDVSLQFADLCEVSSELFKELKEIRKKVKSIVSDHEDELESDHVGALQYVKEFRSEMGPALERSIPLRRFANRVDAVLLAQIQYSAENVEIELHIAEEQV</sequence>
<dbReference type="EMBL" id="CP157355">
    <property type="protein sequence ID" value="XBM01363.1"/>
    <property type="molecule type" value="Genomic_DNA"/>
</dbReference>
<dbReference type="KEGG" id="cmav:ABHF33_03465"/>
<reference evidence="1" key="1">
    <citation type="submission" date="2024-05" db="EMBL/GenBank/DDBJ databases">
        <authorList>
            <person name="Yang L."/>
            <person name="Pan L."/>
        </authorList>
    </citation>
    <scope>NUCLEOTIDE SEQUENCE</scope>
    <source>
        <strain evidence="1">FCG-7</strain>
    </source>
</reference>
<evidence type="ECO:0000313" key="1">
    <source>
        <dbReference type="EMBL" id="XBM01363.1"/>
    </source>
</evidence>